<keyword evidence="1" id="KW-0472">Membrane</keyword>
<dbReference type="Proteomes" id="UP001222087">
    <property type="component" value="Chromosome"/>
</dbReference>
<accession>A0ABY8AUN5</accession>
<dbReference type="RefSeq" id="WP_275089684.1">
    <property type="nucleotide sequence ID" value="NZ_CP119078.1"/>
</dbReference>
<gene>
    <name evidence="2" type="ORF">PXX05_03560</name>
</gene>
<protein>
    <recommendedName>
        <fullName evidence="4">Phage holin</fullName>
    </recommendedName>
</protein>
<feature type="transmembrane region" description="Helical" evidence="1">
    <location>
        <begin position="72"/>
        <end position="90"/>
    </location>
</feature>
<sequence length="132" mass="13899">MNILSNIKVRAAIVVRHISQSTTACLLSMTKGNLGSLTLSHWEIAITTGLGVGLISLIASFGNLVKLQTSRFGVAFIAFVGTFIADYINHAAWPEALATGAGAALLSLTLSLTPLDKFIAKLQGGEEQEEEA</sequence>
<dbReference type="EMBL" id="CP119078">
    <property type="protein sequence ID" value="WED43871.1"/>
    <property type="molecule type" value="Genomic_DNA"/>
</dbReference>
<keyword evidence="1" id="KW-0812">Transmembrane</keyword>
<proteinExistence type="predicted"/>
<name>A0ABY8AUN5_9GAMM</name>
<evidence type="ECO:0000313" key="2">
    <source>
        <dbReference type="EMBL" id="WED43871.1"/>
    </source>
</evidence>
<evidence type="ECO:0000313" key="3">
    <source>
        <dbReference type="Proteomes" id="UP001222087"/>
    </source>
</evidence>
<keyword evidence="1" id="KW-1133">Transmembrane helix</keyword>
<organism evidence="2 3">
    <name type="scientific">Legionella cardiaca</name>
    <dbReference type="NCBI Taxonomy" id="1071983"/>
    <lineage>
        <taxon>Bacteria</taxon>
        <taxon>Pseudomonadati</taxon>
        <taxon>Pseudomonadota</taxon>
        <taxon>Gammaproteobacteria</taxon>
        <taxon>Legionellales</taxon>
        <taxon>Legionellaceae</taxon>
        <taxon>Legionella</taxon>
    </lineage>
</organism>
<keyword evidence="3" id="KW-1185">Reference proteome</keyword>
<feature type="transmembrane region" description="Helical" evidence="1">
    <location>
        <begin position="44"/>
        <end position="65"/>
    </location>
</feature>
<reference evidence="2 3" key="1">
    <citation type="submission" date="2023-02" db="EMBL/GenBank/DDBJ databases">
        <title>Genome Sequence of L. cardiaca H63T.</title>
        <authorList>
            <person name="Lopez A.E."/>
            <person name="Cianciotto N.P."/>
        </authorList>
    </citation>
    <scope>NUCLEOTIDE SEQUENCE [LARGE SCALE GENOMIC DNA]</scope>
    <source>
        <strain evidence="2 3">H63</strain>
    </source>
</reference>
<evidence type="ECO:0000256" key="1">
    <source>
        <dbReference type="SAM" id="Phobius"/>
    </source>
</evidence>
<evidence type="ECO:0008006" key="4">
    <source>
        <dbReference type="Google" id="ProtNLM"/>
    </source>
</evidence>